<protein>
    <submittedName>
        <fullName evidence="6">Uncharacterized protein</fullName>
    </submittedName>
</protein>
<dbReference type="Proteomes" id="UP001151518">
    <property type="component" value="Unassembled WGS sequence"/>
</dbReference>
<evidence type="ECO:0000256" key="1">
    <source>
        <dbReference type="ARBA" id="ARBA00004141"/>
    </source>
</evidence>
<dbReference type="AlphaFoldDB" id="A0A9W8G601"/>
<dbReference type="GO" id="GO:0016020">
    <property type="term" value="C:membrane"/>
    <property type="evidence" value="ECO:0007669"/>
    <property type="project" value="UniProtKB-SubCell"/>
</dbReference>
<dbReference type="PANTHER" id="PTHR23294">
    <property type="entry name" value="ET TRANSLATION PRODUCT-RELATED"/>
    <property type="match status" value="1"/>
</dbReference>
<name>A0A9W8G601_9FUNG</name>
<dbReference type="Pfam" id="PF05978">
    <property type="entry name" value="UNC-93"/>
    <property type="match status" value="1"/>
</dbReference>
<evidence type="ECO:0000256" key="2">
    <source>
        <dbReference type="ARBA" id="ARBA00022692"/>
    </source>
</evidence>
<organism evidence="6 7">
    <name type="scientific">Coemansia spiralis</name>
    <dbReference type="NCBI Taxonomy" id="417178"/>
    <lineage>
        <taxon>Eukaryota</taxon>
        <taxon>Fungi</taxon>
        <taxon>Fungi incertae sedis</taxon>
        <taxon>Zoopagomycota</taxon>
        <taxon>Kickxellomycotina</taxon>
        <taxon>Kickxellomycetes</taxon>
        <taxon>Kickxellales</taxon>
        <taxon>Kickxellaceae</taxon>
        <taxon>Coemansia</taxon>
    </lineage>
</organism>
<dbReference type="InterPro" id="IPR010291">
    <property type="entry name" value="Ion_channel_UNC-93"/>
</dbReference>
<evidence type="ECO:0000313" key="7">
    <source>
        <dbReference type="Proteomes" id="UP001151518"/>
    </source>
</evidence>
<comment type="caution">
    <text evidence="6">The sequence shown here is derived from an EMBL/GenBank/DDBJ whole genome shotgun (WGS) entry which is preliminary data.</text>
</comment>
<evidence type="ECO:0000313" key="6">
    <source>
        <dbReference type="EMBL" id="KAJ2675001.1"/>
    </source>
</evidence>
<keyword evidence="4 5" id="KW-0472">Membrane</keyword>
<comment type="subcellular location">
    <subcellularLocation>
        <location evidence="1">Membrane</location>
        <topology evidence="1">Multi-pass membrane protein</topology>
    </subcellularLocation>
</comment>
<gene>
    <name evidence="6" type="ORF">GGI25_004149</name>
</gene>
<dbReference type="InterPro" id="IPR036259">
    <property type="entry name" value="MFS_trans_sf"/>
</dbReference>
<sequence length="106" mass="11659">MMAAAIVNLLRVRYTTLLSGITYALNSFSYIYYSKSRSSSFTIATGPILGIGAGILWSAQGMMMMAYPLERQEGRFISIFWIIFNLGSVVGGTALFAINYKHGKAK</sequence>
<dbReference type="InterPro" id="IPR051617">
    <property type="entry name" value="UNC-93-like_regulator"/>
</dbReference>
<dbReference type="PANTHER" id="PTHR23294:SF59">
    <property type="entry name" value="UNC93-LIKE PROTEIN C922.05C"/>
    <property type="match status" value="1"/>
</dbReference>
<reference evidence="6" key="1">
    <citation type="submission" date="2022-07" db="EMBL/GenBank/DDBJ databases">
        <title>Phylogenomic reconstructions and comparative analyses of Kickxellomycotina fungi.</title>
        <authorList>
            <person name="Reynolds N.K."/>
            <person name="Stajich J.E."/>
            <person name="Barry K."/>
            <person name="Grigoriev I.V."/>
            <person name="Crous P."/>
            <person name="Smith M.E."/>
        </authorList>
    </citation>
    <scope>NUCLEOTIDE SEQUENCE</scope>
    <source>
        <strain evidence="6">NRRL 3115</strain>
    </source>
</reference>
<accession>A0A9W8G601</accession>
<evidence type="ECO:0000256" key="3">
    <source>
        <dbReference type="ARBA" id="ARBA00022989"/>
    </source>
</evidence>
<feature type="transmembrane region" description="Helical" evidence="5">
    <location>
        <begin position="79"/>
        <end position="100"/>
    </location>
</feature>
<dbReference type="OrthoDB" id="3256751at2759"/>
<feature type="transmembrane region" description="Helical" evidence="5">
    <location>
        <begin position="40"/>
        <end position="59"/>
    </location>
</feature>
<dbReference type="EMBL" id="JANBTW010000052">
    <property type="protein sequence ID" value="KAJ2675001.1"/>
    <property type="molecule type" value="Genomic_DNA"/>
</dbReference>
<keyword evidence="3 5" id="KW-1133">Transmembrane helix</keyword>
<feature type="transmembrane region" description="Helical" evidence="5">
    <location>
        <begin position="12"/>
        <end position="33"/>
    </location>
</feature>
<proteinExistence type="predicted"/>
<dbReference type="SUPFAM" id="SSF103473">
    <property type="entry name" value="MFS general substrate transporter"/>
    <property type="match status" value="1"/>
</dbReference>
<evidence type="ECO:0000256" key="4">
    <source>
        <dbReference type="ARBA" id="ARBA00023136"/>
    </source>
</evidence>
<keyword evidence="2 5" id="KW-0812">Transmembrane</keyword>
<evidence type="ECO:0000256" key="5">
    <source>
        <dbReference type="SAM" id="Phobius"/>
    </source>
</evidence>